<dbReference type="InterPro" id="IPR036188">
    <property type="entry name" value="FAD/NAD-bd_sf"/>
</dbReference>
<dbReference type="EMBL" id="BIFS01000001">
    <property type="protein sequence ID" value="GCE17130.1"/>
    <property type="molecule type" value="Genomic_DNA"/>
</dbReference>
<dbReference type="AlphaFoldDB" id="A0A402ADE4"/>
<dbReference type="SUPFAM" id="SSF51905">
    <property type="entry name" value="FAD/NAD(P)-binding domain"/>
    <property type="match status" value="1"/>
</dbReference>
<sequence length="50" mass="5379">MHLVIIGGSDAGISAALRAREIEPSMEVSLVVADAFPNYSICEDKKGKCW</sequence>
<evidence type="ECO:0008006" key="3">
    <source>
        <dbReference type="Google" id="ProtNLM"/>
    </source>
</evidence>
<proteinExistence type="predicted"/>
<protein>
    <recommendedName>
        <fullName evidence="3">FAD/NAD(P)-binding domain-containing protein</fullName>
    </recommendedName>
</protein>
<comment type="caution">
    <text evidence="1">The sequence shown here is derived from an EMBL/GenBank/DDBJ whole genome shotgun (WGS) entry which is preliminary data.</text>
</comment>
<dbReference type="Proteomes" id="UP000287188">
    <property type="component" value="Unassembled WGS sequence"/>
</dbReference>
<evidence type="ECO:0000313" key="2">
    <source>
        <dbReference type="Proteomes" id="UP000287188"/>
    </source>
</evidence>
<organism evidence="1 2">
    <name type="scientific">Dictyobacter kobayashii</name>
    <dbReference type="NCBI Taxonomy" id="2014872"/>
    <lineage>
        <taxon>Bacteria</taxon>
        <taxon>Bacillati</taxon>
        <taxon>Chloroflexota</taxon>
        <taxon>Ktedonobacteria</taxon>
        <taxon>Ktedonobacterales</taxon>
        <taxon>Dictyobacteraceae</taxon>
        <taxon>Dictyobacter</taxon>
    </lineage>
</organism>
<reference evidence="2" key="1">
    <citation type="submission" date="2018-12" db="EMBL/GenBank/DDBJ databases">
        <title>Tengunoibacter tsumagoiensis gen. nov., sp. nov., Dictyobacter kobayashii sp. nov., D. alpinus sp. nov., and D. joshuensis sp. nov. and description of Dictyobacteraceae fam. nov. within the order Ktedonobacterales isolated from Tengu-no-mugimeshi.</title>
        <authorList>
            <person name="Wang C.M."/>
            <person name="Zheng Y."/>
            <person name="Sakai Y."/>
            <person name="Toyoda A."/>
            <person name="Minakuchi Y."/>
            <person name="Abe K."/>
            <person name="Yokota A."/>
            <person name="Yabe S."/>
        </authorList>
    </citation>
    <scope>NUCLEOTIDE SEQUENCE [LARGE SCALE GENOMIC DNA]</scope>
    <source>
        <strain evidence="2">Uno11</strain>
    </source>
</reference>
<gene>
    <name evidence="1" type="ORF">KDK_09300</name>
</gene>
<keyword evidence="2" id="KW-1185">Reference proteome</keyword>
<dbReference type="Gene3D" id="3.50.50.60">
    <property type="entry name" value="FAD/NAD(P)-binding domain"/>
    <property type="match status" value="1"/>
</dbReference>
<evidence type="ECO:0000313" key="1">
    <source>
        <dbReference type="EMBL" id="GCE17130.1"/>
    </source>
</evidence>
<accession>A0A402ADE4</accession>
<name>A0A402ADE4_9CHLR</name>